<dbReference type="SMART" id="SM00355">
    <property type="entry name" value="ZnF_C2H2"/>
    <property type="match status" value="5"/>
</dbReference>
<reference evidence="9" key="2">
    <citation type="journal article" date="2023" name="BMC Genomics">
        <title>Pest status, molecular evolution, and epigenetic factors derived from the genome assembly of Frankliniella fusca, a thysanopteran phytovirus vector.</title>
        <authorList>
            <person name="Catto M.A."/>
            <person name="Labadie P.E."/>
            <person name="Jacobson A.L."/>
            <person name="Kennedy G.G."/>
            <person name="Srinivasan R."/>
            <person name="Hunt B.G."/>
        </authorList>
    </citation>
    <scope>NUCLEOTIDE SEQUENCE</scope>
    <source>
        <strain evidence="9">PL_HMW_Pooled</strain>
    </source>
</reference>
<dbReference type="InterPro" id="IPR013087">
    <property type="entry name" value="Znf_C2H2_type"/>
</dbReference>
<keyword evidence="4 7" id="KW-0863">Zinc-finger</keyword>
<evidence type="ECO:0000259" key="8">
    <source>
        <dbReference type="PROSITE" id="PS50157"/>
    </source>
</evidence>
<dbReference type="AlphaFoldDB" id="A0AAE1I1X4"/>
<comment type="subcellular location">
    <subcellularLocation>
        <location evidence="1">Nucleus</location>
    </subcellularLocation>
</comment>
<dbReference type="InterPro" id="IPR036236">
    <property type="entry name" value="Znf_C2H2_sf"/>
</dbReference>
<dbReference type="Pfam" id="PF00096">
    <property type="entry name" value="zf-C2H2"/>
    <property type="match status" value="3"/>
</dbReference>
<dbReference type="PANTHER" id="PTHR24406">
    <property type="entry name" value="TRANSCRIPTIONAL REPRESSOR CTCFL-RELATED"/>
    <property type="match status" value="1"/>
</dbReference>
<reference evidence="9" key="1">
    <citation type="submission" date="2021-07" db="EMBL/GenBank/DDBJ databases">
        <authorList>
            <person name="Catto M.A."/>
            <person name="Jacobson A."/>
            <person name="Kennedy G."/>
            <person name="Labadie P."/>
            <person name="Hunt B.G."/>
            <person name="Srinivasan R."/>
        </authorList>
    </citation>
    <scope>NUCLEOTIDE SEQUENCE</scope>
    <source>
        <strain evidence="9">PL_HMW_Pooled</strain>
        <tissue evidence="9">Head</tissue>
    </source>
</reference>
<organism evidence="9 10">
    <name type="scientific">Frankliniella fusca</name>
    <dbReference type="NCBI Taxonomy" id="407009"/>
    <lineage>
        <taxon>Eukaryota</taxon>
        <taxon>Metazoa</taxon>
        <taxon>Ecdysozoa</taxon>
        <taxon>Arthropoda</taxon>
        <taxon>Hexapoda</taxon>
        <taxon>Insecta</taxon>
        <taxon>Pterygota</taxon>
        <taxon>Neoptera</taxon>
        <taxon>Paraneoptera</taxon>
        <taxon>Thysanoptera</taxon>
        <taxon>Terebrantia</taxon>
        <taxon>Thripoidea</taxon>
        <taxon>Thripidae</taxon>
        <taxon>Frankliniella</taxon>
    </lineage>
</organism>
<evidence type="ECO:0000256" key="6">
    <source>
        <dbReference type="ARBA" id="ARBA00023242"/>
    </source>
</evidence>
<dbReference type="PROSITE" id="PS50157">
    <property type="entry name" value="ZINC_FINGER_C2H2_2"/>
    <property type="match status" value="3"/>
</dbReference>
<evidence type="ECO:0000313" key="9">
    <source>
        <dbReference type="EMBL" id="KAK3931643.1"/>
    </source>
</evidence>
<keyword evidence="5" id="KW-0862">Zinc</keyword>
<dbReference type="Gene3D" id="3.30.160.60">
    <property type="entry name" value="Classic Zinc Finger"/>
    <property type="match status" value="2"/>
</dbReference>
<evidence type="ECO:0000256" key="3">
    <source>
        <dbReference type="ARBA" id="ARBA00022737"/>
    </source>
</evidence>
<sequence>MCGIQLGAMKCNWCGEQCGDAERLLAYIIKRHAPKPDVSVASCSKSKIHTQKTDTPVDLSCNTCGKIFKHKRSLKRHERETHSSKTYSCEKCKKIFKNLRNLKQHLKNLKHGSVPSNTVPPIKKIRRVALKYKCRQCKTKFRTLFLLYSHKRSSHSPKYDKYICDGCWRRFVTPGSLRYHVRGCSEKKMKAERIRRVREMCSFKPHVSGEWTTESAIEGDARIHNLLITDLHDLQLTLLKNKESIKCTAQKDLQELRRIKWYLLLFGVRSQVKRSQKTPCVICGAVR</sequence>
<dbReference type="PROSITE" id="PS00028">
    <property type="entry name" value="ZINC_FINGER_C2H2_1"/>
    <property type="match status" value="3"/>
</dbReference>
<evidence type="ECO:0000256" key="7">
    <source>
        <dbReference type="PROSITE-ProRule" id="PRU00042"/>
    </source>
</evidence>
<evidence type="ECO:0000256" key="2">
    <source>
        <dbReference type="ARBA" id="ARBA00022723"/>
    </source>
</evidence>
<feature type="domain" description="C2H2-type" evidence="8">
    <location>
        <begin position="132"/>
        <end position="160"/>
    </location>
</feature>
<keyword evidence="3" id="KW-0677">Repeat</keyword>
<feature type="domain" description="C2H2-type" evidence="8">
    <location>
        <begin position="59"/>
        <end position="87"/>
    </location>
</feature>
<comment type="caution">
    <text evidence="9">The sequence shown here is derived from an EMBL/GenBank/DDBJ whole genome shotgun (WGS) entry which is preliminary data.</text>
</comment>
<protein>
    <submittedName>
        <fullName evidence="9">Zinc finger and BTB domain-containing protein 17</fullName>
    </submittedName>
</protein>
<dbReference type="Proteomes" id="UP001219518">
    <property type="component" value="Unassembled WGS sequence"/>
</dbReference>
<proteinExistence type="predicted"/>
<gene>
    <name evidence="9" type="ORF">KUF71_007458</name>
</gene>
<keyword evidence="6" id="KW-0539">Nucleus</keyword>
<dbReference type="EMBL" id="JAHWGI010001427">
    <property type="protein sequence ID" value="KAK3931643.1"/>
    <property type="molecule type" value="Genomic_DNA"/>
</dbReference>
<dbReference type="InterPro" id="IPR050888">
    <property type="entry name" value="ZnF_C2H2-type_TF"/>
</dbReference>
<dbReference type="SUPFAM" id="SSF57667">
    <property type="entry name" value="beta-beta-alpha zinc fingers"/>
    <property type="match status" value="2"/>
</dbReference>
<evidence type="ECO:0000256" key="4">
    <source>
        <dbReference type="ARBA" id="ARBA00022771"/>
    </source>
</evidence>
<dbReference type="GO" id="GO:0008270">
    <property type="term" value="F:zinc ion binding"/>
    <property type="evidence" value="ECO:0007669"/>
    <property type="project" value="UniProtKB-KW"/>
</dbReference>
<evidence type="ECO:0000256" key="5">
    <source>
        <dbReference type="ARBA" id="ARBA00022833"/>
    </source>
</evidence>
<dbReference type="GO" id="GO:0005634">
    <property type="term" value="C:nucleus"/>
    <property type="evidence" value="ECO:0007669"/>
    <property type="project" value="UniProtKB-SubCell"/>
</dbReference>
<evidence type="ECO:0000313" key="10">
    <source>
        <dbReference type="Proteomes" id="UP001219518"/>
    </source>
</evidence>
<accession>A0AAE1I1X4</accession>
<evidence type="ECO:0000256" key="1">
    <source>
        <dbReference type="ARBA" id="ARBA00004123"/>
    </source>
</evidence>
<feature type="domain" description="C2H2-type" evidence="8">
    <location>
        <begin position="87"/>
        <end position="115"/>
    </location>
</feature>
<keyword evidence="10" id="KW-1185">Reference proteome</keyword>
<keyword evidence="2" id="KW-0479">Metal-binding</keyword>
<name>A0AAE1I1X4_9NEOP</name>